<evidence type="ECO:0000259" key="2">
    <source>
        <dbReference type="PROSITE" id="PS50222"/>
    </source>
</evidence>
<comment type="caution">
    <text evidence="3">The sequence shown here is derived from an EMBL/GenBank/DDBJ whole genome shotgun (WGS) entry which is preliminary data.</text>
</comment>
<dbReference type="InterPro" id="IPR002048">
    <property type="entry name" value="EF_hand_dom"/>
</dbReference>
<reference evidence="3 4" key="1">
    <citation type="journal article" date="2024" name="Science">
        <title>Giant polyketide synthase enzymes in the biosynthesis of giant marine polyether toxins.</title>
        <authorList>
            <person name="Fallon T.R."/>
            <person name="Shende V.V."/>
            <person name="Wierzbicki I.H."/>
            <person name="Pendleton A.L."/>
            <person name="Watervoot N.F."/>
            <person name="Auber R.P."/>
            <person name="Gonzalez D.J."/>
            <person name="Wisecaver J.H."/>
            <person name="Moore B.S."/>
        </authorList>
    </citation>
    <scope>NUCLEOTIDE SEQUENCE [LARGE SCALE GENOMIC DNA]</scope>
    <source>
        <strain evidence="3 4">12B1</strain>
    </source>
</reference>
<dbReference type="GO" id="GO:0005509">
    <property type="term" value="F:calcium ion binding"/>
    <property type="evidence" value="ECO:0007669"/>
    <property type="project" value="InterPro"/>
</dbReference>
<feature type="coiled-coil region" evidence="1">
    <location>
        <begin position="380"/>
        <end position="418"/>
    </location>
</feature>
<feature type="domain" description="EF-hand" evidence="2">
    <location>
        <begin position="138"/>
        <end position="173"/>
    </location>
</feature>
<name>A0AB34JUJ1_PRYPA</name>
<gene>
    <name evidence="3" type="ORF">AB1Y20_019463</name>
</gene>
<proteinExistence type="predicted"/>
<dbReference type="Proteomes" id="UP001515480">
    <property type="component" value="Unassembled WGS sequence"/>
</dbReference>
<evidence type="ECO:0000313" key="3">
    <source>
        <dbReference type="EMBL" id="KAL1524573.1"/>
    </source>
</evidence>
<keyword evidence="1" id="KW-0175">Coiled coil</keyword>
<dbReference type="SUPFAM" id="SSF47473">
    <property type="entry name" value="EF-hand"/>
    <property type="match status" value="1"/>
</dbReference>
<evidence type="ECO:0000313" key="4">
    <source>
        <dbReference type="Proteomes" id="UP001515480"/>
    </source>
</evidence>
<dbReference type="InterPro" id="IPR011992">
    <property type="entry name" value="EF-hand-dom_pair"/>
</dbReference>
<dbReference type="SMART" id="SM00054">
    <property type="entry name" value="EFh"/>
    <property type="match status" value="3"/>
</dbReference>
<dbReference type="PROSITE" id="PS50222">
    <property type="entry name" value="EF_HAND_2"/>
    <property type="match status" value="1"/>
</dbReference>
<sequence>MHPRRLAARWEQTRLHEQEARARVVRLRKDLQREGERKAAEARAARAAEGARAVRAYARRRVDGEEAVQLREARCAGEEEVRRMAVLFNRKLEAAEKLHGGSWYSLFKQLDDEGVGRVTYREFVVMVRNKLRISAARAPREQLQALWRSLDVESTGFVKPGEFGAFMRKGQMEEAAAGSSPAWKAKLAREKAAGVSAGVAHTEESPHPTPWAVDAASRSLLALWTGARALRTELNDLFGKESPGLHQKLASVDPADEDEMVRFSECLNKQLQTIATTPSRSWLSLFEQEAHAGRITYDDFALIVRRTLKLSLQESPEGTLLSVWRALDEESSGYLSRGAFVSFMRKGCKAGLGDDGLASRRTATLNATRQRVAHEEALAAETASRQLVASTNQLEREAEELERQLAEKRKAIARLGGTVPNALVKC</sequence>
<keyword evidence="4" id="KW-1185">Reference proteome</keyword>
<dbReference type="EMBL" id="JBGBPQ010000005">
    <property type="protein sequence ID" value="KAL1524573.1"/>
    <property type="molecule type" value="Genomic_DNA"/>
</dbReference>
<evidence type="ECO:0000256" key="1">
    <source>
        <dbReference type="SAM" id="Coils"/>
    </source>
</evidence>
<accession>A0AB34JUJ1</accession>
<organism evidence="3 4">
    <name type="scientific">Prymnesium parvum</name>
    <name type="common">Toxic golden alga</name>
    <dbReference type="NCBI Taxonomy" id="97485"/>
    <lineage>
        <taxon>Eukaryota</taxon>
        <taxon>Haptista</taxon>
        <taxon>Haptophyta</taxon>
        <taxon>Prymnesiophyceae</taxon>
        <taxon>Prymnesiales</taxon>
        <taxon>Prymnesiaceae</taxon>
        <taxon>Prymnesium</taxon>
    </lineage>
</organism>
<dbReference type="Gene3D" id="1.10.238.10">
    <property type="entry name" value="EF-hand"/>
    <property type="match status" value="1"/>
</dbReference>
<dbReference type="AlphaFoldDB" id="A0AB34JUJ1"/>
<protein>
    <recommendedName>
        <fullName evidence="2">EF-hand domain-containing protein</fullName>
    </recommendedName>
</protein>